<keyword evidence="2" id="KW-0328">Glycosyltransferase</keyword>
<dbReference type="OrthoDB" id="9771846at2"/>
<keyword evidence="3 4" id="KW-0808">Transferase</keyword>
<dbReference type="PANTHER" id="PTHR43179:SF12">
    <property type="entry name" value="GALACTOFURANOSYLTRANSFERASE GLFT2"/>
    <property type="match status" value="1"/>
</dbReference>
<keyword evidence="5" id="KW-1185">Reference proteome</keyword>
<dbReference type="Pfam" id="PF13641">
    <property type="entry name" value="Glyco_tranf_2_3"/>
    <property type="match status" value="1"/>
</dbReference>
<dbReference type="EMBL" id="VWPK01000029">
    <property type="protein sequence ID" value="KAA5610653.1"/>
    <property type="molecule type" value="Genomic_DNA"/>
</dbReference>
<evidence type="ECO:0000256" key="2">
    <source>
        <dbReference type="ARBA" id="ARBA00022676"/>
    </source>
</evidence>
<dbReference type="PANTHER" id="PTHR43179">
    <property type="entry name" value="RHAMNOSYLTRANSFERASE WBBL"/>
    <property type="match status" value="1"/>
</dbReference>
<evidence type="ECO:0000256" key="1">
    <source>
        <dbReference type="ARBA" id="ARBA00006739"/>
    </source>
</evidence>
<dbReference type="InterPro" id="IPR029044">
    <property type="entry name" value="Nucleotide-diphossugar_trans"/>
</dbReference>
<evidence type="ECO:0000313" key="4">
    <source>
        <dbReference type="EMBL" id="KAA5610653.1"/>
    </source>
</evidence>
<sequence length="1041" mass="111775">MARSAGRLHAVPDRISRVARRMRRLNAKSAEQPLRDIGAILQGSDRGRNAEAGFAVALAVEALAHESSEAALRHLEYAQRAAPSDGGIMLAIGLLRLHAGDPRALEALELLAGQTGSRDVLFQLAQMRRHFSGPDHAAAELHRTLTGNAPPLTVPFCRLAAELSEATGAKGWCGLDNAGVLHIGGAAARLRRNGLEILLDGQPARIGPPQKGAVEGTVALALNEPWARKARLEVFARSLPLIGSPIAIGQVTRMEGFVQEAAGGLSGWCWLPGQPELSPRVTLRGAQGKGRQRSVVAKAPLVDLRGFPFGAQPRGFIFGAEAVAALGGTVHVEGPHGRALYGSPLTPGQMIASARRAAQGVRALFPPGGASAADPVPAGVGPIAEPSIPADLVGPKPPYGRPALPRPVDIVVPVYRGLKVTLDCLESVLAARSLADERVVVVVDDSPDRELVAALQRMAGAGRIVLSLQPVNRGFPATANVGLRLSRGRDVVLLNSDTLTPPGWVERLQRIVYGADDIGTATPLSNDATIFSYPRTNAANPLPDADAIARLAALAAEANGDACVDVPTAHGFCMYIRTECLEDTGLLREDVFAQGYGEENDFCRRASLFGWRHVAAPGAFVGHAGSQSFSATRTHLIARNLAILNRLHVGYDSLVQAWLAADPLVPFRRRLDRARLNAEMGDAATVLLVTHDRGGGVQKCVRDRVAMLREQGKRPVVLRPETKGEAVFCRLEVGAGDGFPNLVFGMSQEMEEMLALLRALAPAEIEFHHFIRHPPELIRALTGFGVPYDIYLHDYSWYCPQITLTAGGNRYCGEVSPAACGPCHAEHGSKLNEEITPTALRTRSAALFAGARQVVAPSRDCARRFERWLGAEVTVAPWEPMRELRLRGGGAEKPRRRVCVLGAIGREKGYDTLLRCASLVAEQDLPLEFVVVGYSCDDRRLLQTGRVTITGRYEEPEAVGLVRAQQADLGFLPSLWPETWSFTLSQMWEAGLPVIAYDIGTPAERIRSMQGGLVVPLHMPVEKLVSLFLLQTMKSAAEKAA</sequence>
<evidence type="ECO:0000313" key="5">
    <source>
        <dbReference type="Proteomes" id="UP000325255"/>
    </source>
</evidence>
<comment type="similarity">
    <text evidence="1">Belongs to the glycosyltransferase 2 family.</text>
</comment>
<dbReference type="SUPFAM" id="SSF53448">
    <property type="entry name" value="Nucleotide-diphospho-sugar transferases"/>
    <property type="match status" value="1"/>
</dbReference>
<comment type="caution">
    <text evidence="4">The sequence shown here is derived from an EMBL/GenBank/DDBJ whole genome shotgun (WGS) entry which is preliminary data.</text>
</comment>
<dbReference type="Gene3D" id="3.90.550.10">
    <property type="entry name" value="Spore Coat Polysaccharide Biosynthesis Protein SpsA, Chain A"/>
    <property type="match status" value="1"/>
</dbReference>
<protein>
    <submittedName>
        <fullName evidence="4">Glycosyltransferase</fullName>
    </submittedName>
</protein>
<dbReference type="AlphaFoldDB" id="A0A5M6IQU2"/>
<accession>A0A5M6IQU2</accession>
<dbReference type="Proteomes" id="UP000325255">
    <property type="component" value="Unassembled WGS sequence"/>
</dbReference>
<dbReference type="GO" id="GO:0016757">
    <property type="term" value="F:glycosyltransferase activity"/>
    <property type="evidence" value="ECO:0007669"/>
    <property type="project" value="UniProtKB-KW"/>
</dbReference>
<gene>
    <name evidence="4" type="ORF">F1189_17920</name>
</gene>
<reference evidence="4 5" key="1">
    <citation type="submission" date="2019-09" db="EMBL/GenBank/DDBJ databases">
        <title>Genome sequence of Rhodovastum atsumiense, a diverse member of the Acetobacteraceae family of non-sulfur purple photosynthetic bacteria.</title>
        <authorList>
            <person name="Meyer T."/>
            <person name="Kyndt J."/>
        </authorList>
    </citation>
    <scope>NUCLEOTIDE SEQUENCE [LARGE SCALE GENOMIC DNA]</scope>
    <source>
        <strain evidence="4 5">DSM 21279</strain>
    </source>
</reference>
<proteinExistence type="inferred from homology"/>
<dbReference type="Pfam" id="PF13692">
    <property type="entry name" value="Glyco_trans_1_4"/>
    <property type="match status" value="1"/>
</dbReference>
<organism evidence="4 5">
    <name type="scientific">Rhodovastum atsumiense</name>
    <dbReference type="NCBI Taxonomy" id="504468"/>
    <lineage>
        <taxon>Bacteria</taxon>
        <taxon>Pseudomonadati</taxon>
        <taxon>Pseudomonadota</taxon>
        <taxon>Alphaproteobacteria</taxon>
        <taxon>Acetobacterales</taxon>
        <taxon>Acetobacteraceae</taxon>
        <taxon>Rhodovastum</taxon>
    </lineage>
</organism>
<name>A0A5M6IQU2_9PROT</name>
<dbReference type="Gene3D" id="3.40.50.2000">
    <property type="entry name" value="Glycogen Phosphorylase B"/>
    <property type="match status" value="1"/>
</dbReference>
<evidence type="ECO:0000256" key="3">
    <source>
        <dbReference type="ARBA" id="ARBA00022679"/>
    </source>
</evidence>
<dbReference type="SUPFAM" id="SSF53756">
    <property type="entry name" value="UDP-Glycosyltransferase/glycogen phosphorylase"/>
    <property type="match status" value="1"/>
</dbReference>